<dbReference type="PANTHER" id="PTHR46268:SF6">
    <property type="entry name" value="UNIVERSAL STRESS PROTEIN UP12"/>
    <property type="match status" value="1"/>
</dbReference>
<dbReference type="InterPro" id="IPR006016">
    <property type="entry name" value="UspA"/>
</dbReference>
<dbReference type="SUPFAM" id="SSF52402">
    <property type="entry name" value="Adenine nucleotide alpha hydrolases-like"/>
    <property type="match status" value="2"/>
</dbReference>
<organism evidence="3 4">
    <name type="scientific">Aquimarina brevivitae</name>
    <dbReference type="NCBI Taxonomy" id="323412"/>
    <lineage>
        <taxon>Bacteria</taxon>
        <taxon>Pseudomonadati</taxon>
        <taxon>Bacteroidota</taxon>
        <taxon>Flavobacteriia</taxon>
        <taxon>Flavobacteriales</taxon>
        <taxon>Flavobacteriaceae</taxon>
        <taxon>Aquimarina</taxon>
    </lineage>
</organism>
<name>A0A4V2F7G1_9FLAO</name>
<feature type="domain" description="UspA" evidence="2">
    <location>
        <begin position="1"/>
        <end position="148"/>
    </location>
</feature>
<dbReference type="OrthoDB" id="9788959at2"/>
<dbReference type="PANTHER" id="PTHR46268">
    <property type="entry name" value="STRESS RESPONSE PROTEIN NHAX"/>
    <property type="match status" value="1"/>
</dbReference>
<sequence length="283" mass="32563">MRKKLLLPTDFSENSWNAIVYAITMFQKVQCDFYLLNLFQSTGYSLDNFMVPEPGEKNYEALQEKSGNGLARTLERITELEDNPNHEFFLISEYNSMVEGIKNCVAKKDIELIVMGTKGNTNADHVIYGSNAVQVMDQVTNCPVLAIPTTARFKRPKEIVFPTNYKTHFKRRELQHLVELVKLNNSTLILLYIAEDDTLSKEQQENQKLLLENLDEVSYKLQNLHHPDVKSGLNCFVESRDSDLVTFVNRKHGFFEQIVSKPLVKDLGYRSKVPVLALHEFPE</sequence>
<evidence type="ECO:0000256" key="1">
    <source>
        <dbReference type="ARBA" id="ARBA00008791"/>
    </source>
</evidence>
<dbReference type="RefSeq" id="WP_130285520.1">
    <property type="nucleotide sequence ID" value="NZ_SGXE01000001.1"/>
</dbReference>
<accession>A0A4V2F7G1</accession>
<gene>
    <name evidence="3" type="ORF">EV197_0922</name>
</gene>
<dbReference type="Proteomes" id="UP000292262">
    <property type="component" value="Unassembled WGS sequence"/>
</dbReference>
<evidence type="ECO:0000313" key="3">
    <source>
        <dbReference type="EMBL" id="RZS99699.1"/>
    </source>
</evidence>
<dbReference type="Pfam" id="PF00582">
    <property type="entry name" value="Usp"/>
    <property type="match status" value="1"/>
</dbReference>
<comment type="caution">
    <text evidence="3">The sequence shown here is derived from an EMBL/GenBank/DDBJ whole genome shotgun (WGS) entry which is preliminary data.</text>
</comment>
<dbReference type="AlphaFoldDB" id="A0A4V2F7G1"/>
<dbReference type="Gene3D" id="3.40.50.620">
    <property type="entry name" value="HUPs"/>
    <property type="match status" value="2"/>
</dbReference>
<dbReference type="EMBL" id="SGXE01000001">
    <property type="protein sequence ID" value="RZS99699.1"/>
    <property type="molecule type" value="Genomic_DNA"/>
</dbReference>
<evidence type="ECO:0000313" key="4">
    <source>
        <dbReference type="Proteomes" id="UP000292262"/>
    </source>
</evidence>
<keyword evidence="4" id="KW-1185">Reference proteome</keyword>
<dbReference type="CDD" id="cd00293">
    <property type="entry name" value="USP-like"/>
    <property type="match status" value="1"/>
</dbReference>
<protein>
    <submittedName>
        <fullName evidence="3">Nucleotide-binding universal stress UspA family protein</fullName>
    </submittedName>
</protein>
<dbReference type="InterPro" id="IPR014729">
    <property type="entry name" value="Rossmann-like_a/b/a_fold"/>
</dbReference>
<evidence type="ECO:0000259" key="2">
    <source>
        <dbReference type="Pfam" id="PF00582"/>
    </source>
</evidence>
<reference evidence="3 4" key="1">
    <citation type="submission" date="2019-02" db="EMBL/GenBank/DDBJ databases">
        <title>Genomic Encyclopedia of Type Strains, Phase IV (KMG-IV): sequencing the most valuable type-strain genomes for metagenomic binning, comparative biology and taxonomic classification.</title>
        <authorList>
            <person name="Goeker M."/>
        </authorList>
    </citation>
    <scope>NUCLEOTIDE SEQUENCE [LARGE SCALE GENOMIC DNA]</scope>
    <source>
        <strain evidence="3 4">DSM 17196</strain>
    </source>
</reference>
<proteinExistence type="inferred from homology"/>
<comment type="similarity">
    <text evidence="1">Belongs to the universal stress protein A family.</text>
</comment>